<dbReference type="Pfam" id="PF01391">
    <property type="entry name" value="Collagen"/>
    <property type="match status" value="1"/>
</dbReference>
<keyword evidence="2" id="KW-0732">Signal</keyword>
<evidence type="ECO:0000256" key="2">
    <source>
        <dbReference type="SAM" id="SignalP"/>
    </source>
</evidence>
<dbReference type="GeneID" id="102804145"/>
<gene>
    <name evidence="4" type="primary">LOC102804145</name>
</gene>
<dbReference type="Proteomes" id="UP000694865">
    <property type="component" value="Unplaced"/>
</dbReference>
<accession>A0ABM0LUK8</accession>
<organism evidence="3 4">
    <name type="scientific">Saccoglossus kowalevskii</name>
    <name type="common">Acorn worm</name>
    <dbReference type="NCBI Taxonomy" id="10224"/>
    <lineage>
        <taxon>Eukaryota</taxon>
        <taxon>Metazoa</taxon>
        <taxon>Hemichordata</taxon>
        <taxon>Enteropneusta</taxon>
        <taxon>Harrimaniidae</taxon>
        <taxon>Saccoglossus</taxon>
    </lineage>
</organism>
<feature type="compositionally biased region" description="Low complexity" evidence="1">
    <location>
        <begin position="29"/>
        <end position="43"/>
    </location>
</feature>
<reference evidence="4" key="1">
    <citation type="submission" date="2025-08" db="UniProtKB">
        <authorList>
            <consortium name="RefSeq"/>
        </authorList>
    </citation>
    <scope>IDENTIFICATION</scope>
    <source>
        <tissue evidence="4">Testes</tissue>
    </source>
</reference>
<feature type="chain" id="PRO_5046567955" evidence="2">
    <location>
        <begin position="25"/>
        <end position="121"/>
    </location>
</feature>
<dbReference type="InterPro" id="IPR008160">
    <property type="entry name" value="Collagen"/>
</dbReference>
<evidence type="ECO:0000313" key="3">
    <source>
        <dbReference type="Proteomes" id="UP000694865"/>
    </source>
</evidence>
<feature type="compositionally biased region" description="Basic and acidic residues" evidence="1">
    <location>
        <begin position="61"/>
        <end position="75"/>
    </location>
</feature>
<name>A0ABM0LUK8_SACKO</name>
<dbReference type="RefSeq" id="XP_006811449.1">
    <property type="nucleotide sequence ID" value="XM_006811386.1"/>
</dbReference>
<feature type="signal peptide" evidence="2">
    <location>
        <begin position="1"/>
        <end position="24"/>
    </location>
</feature>
<evidence type="ECO:0000256" key="1">
    <source>
        <dbReference type="SAM" id="MobiDB-lite"/>
    </source>
</evidence>
<evidence type="ECO:0000313" key="4">
    <source>
        <dbReference type="RefSeq" id="XP_006811449.1"/>
    </source>
</evidence>
<feature type="region of interest" description="Disordered" evidence="1">
    <location>
        <begin position="28"/>
        <end position="85"/>
    </location>
</feature>
<protein>
    <submittedName>
        <fullName evidence="4">Collagen alpha-1(IV) chain-like</fullName>
    </submittedName>
</protein>
<sequence length="121" mass="12612">MASFQIITIMFIVSTIVMLQCVQSQVNVGGSSEFPSGSSQSSGYNTGCAGIPGIPGSHGNPGRDGRDGTKGERGETGAVGPPGIAELPVQNIKQCAWQNINDGRDNGIVKVTHLFVFAYLD</sequence>
<keyword evidence="3" id="KW-1185">Reference proteome</keyword>
<proteinExistence type="predicted"/>